<feature type="transmembrane region" description="Helical" evidence="1">
    <location>
        <begin position="314"/>
        <end position="334"/>
    </location>
</feature>
<dbReference type="STRING" id="553219.CAMSH0001_0107"/>
<reference evidence="2 3" key="1">
    <citation type="submission" date="2009-07" db="EMBL/GenBank/DDBJ databases">
        <authorList>
            <person name="Madupu R."/>
            <person name="Sebastian Y."/>
            <person name="Durkin A.S."/>
            <person name="Torralba M."/>
            <person name="Methe B."/>
            <person name="Sutton G.G."/>
            <person name="Strausberg R.L."/>
            <person name="Nelson K.E."/>
        </authorList>
    </citation>
    <scope>NUCLEOTIDE SEQUENCE [LARGE SCALE GENOMIC DNA]</scope>
    <source>
        <strain evidence="2 3">RM3277</strain>
    </source>
</reference>
<evidence type="ECO:0000256" key="1">
    <source>
        <dbReference type="SAM" id="Phobius"/>
    </source>
</evidence>
<evidence type="ECO:0000313" key="3">
    <source>
        <dbReference type="Proteomes" id="UP000003107"/>
    </source>
</evidence>
<name>C6RJ11_9BACT</name>
<dbReference type="Proteomes" id="UP000003107">
    <property type="component" value="Unassembled WGS sequence"/>
</dbReference>
<keyword evidence="3" id="KW-1185">Reference proteome</keyword>
<accession>C6RJ11</accession>
<dbReference type="RefSeq" id="WP_004321689.1">
    <property type="nucleotide sequence ID" value="NZ_ACVQ01000033.1"/>
</dbReference>
<dbReference type="GeneID" id="60991446"/>
<comment type="caution">
    <text evidence="2">The sequence shown here is derived from an EMBL/GenBank/DDBJ whole genome shotgun (WGS) entry which is preliminary data.</text>
</comment>
<protein>
    <submittedName>
        <fullName evidence="2">Uncharacterized protein</fullName>
    </submittedName>
</protein>
<feature type="transmembrane region" description="Helical" evidence="1">
    <location>
        <begin position="192"/>
        <end position="211"/>
    </location>
</feature>
<sequence length="432" mass="50653">MLERYFTEKDLSDIEQELKHISDLQSDKLHIKTGLERLLKSEDIIIKSQKVSIDKEKCNRLYIDFLKTEKSIYNAYERMGTKAYNKPEYKDFLKKHSINTMEYDLRNTIKFLIKHKVFSILNLVFLGALFCVPYFIKIAKTPDISLDSMPMSLVIAAFIGLIYGLYFLFFYVSQNIFLFRAFNGNSNASKKVFITINILLFVIMALAPFIVDKITSIKWLSLNTESAMNCLISMYPILTIFTFVYIFKKSDKKEPSSCILSFCLIFITDLFILLIVYYNYNDTFMVFITILLYVWIIFMRFLTLFRSLLDYKFTFGLGIIFTILIMIFLSGAFVRIAGIGNYQTDLDIKKENIPGYINLENIKCKDKPNEDINFIKYTCISDERSSSTVKFKNILVKVKSDGRYWLEVVAKDQNKSKIDDYRFWISEKNIIN</sequence>
<dbReference type="EMBL" id="ACVQ01000033">
    <property type="protein sequence ID" value="EET78592.1"/>
    <property type="molecule type" value="Genomic_DNA"/>
</dbReference>
<feature type="transmembrane region" description="Helical" evidence="1">
    <location>
        <begin position="148"/>
        <end position="172"/>
    </location>
</feature>
<dbReference type="OrthoDB" id="5359963at2"/>
<proteinExistence type="predicted"/>
<evidence type="ECO:0000313" key="2">
    <source>
        <dbReference type="EMBL" id="EET78592.1"/>
    </source>
</evidence>
<feature type="transmembrane region" description="Helical" evidence="1">
    <location>
        <begin position="226"/>
        <end position="247"/>
    </location>
</feature>
<keyword evidence="1" id="KW-1133">Transmembrane helix</keyword>
<feature type="transmembrane region" description="Helical" evidence="1">
    <location>
        <begin position="117"/>
        <end position="136"/>
    </location>
</feature>
<dbReference type="AlphaFoldDB" id="C6RJ11"/>
<dbReference type="eggNOG" id="ENOG5032IPY">
    <property type="taxonomic scope" value="Bacteria"/>
</dbReference>
<keyword evidence="1" id="KW-0812">Transmembrane</keyword>
<keyword evidence="1" id="KW-0472">Membrane</keyword>
<gene>
    <name evidence="2" type="ORF">CAMSH0001_0107</name>
</gene>
<feature type="transmembrane region" description="Helical" evidence="1">
    <location>
        <begin position="259"/>
        <end position="278"/>
    </location>
</feature>
<organism evidence="2 3">
    <name type="scientific">Campylobacter showae RM3277</name>
    <dbReference type="NCBI Taxonomy" id="553219"/>
    <lineage>
        <taxon>Bacteria</taxon>
        <taxon>Pseudomonadati</taxon>
        <taxon>Campylobacterota</taxon>
        <taxon>Epsilonproteobacteria</taxon>
        <taxon>Campylobacterales</taxon>
        <taxon>Campylobacteraceae</taxon>
        <taxon>Campylobacter</taxon>
    </lineage>
</organism>
<feature type="transmembrane region" description="Helical" evidence="1">
    <location>
        <begin position="284"/>
        <end position="302"/>
    </location>
</feature>